<protein>
    <recommendedName>
        <fullName evidence="4">Probable transcriptional regulatory protein Sthe_2376</fullName>
    </recommendedName>
</protein>
<dbReference type="OrthoDB" id="9781053at2"/>
<keyword evidence="8" id="KW-1185">Reference proteome</keyword>
<dbReference type="STRING" id="479434.Sthe_2376"/>
<keyword evidence="2 4" id="KW-0805">Transcription regulation</keyword>
<dbReference type="eggNOG" id="COG0217">
    <property type="taxonomic scope" value="Bacteria"/>
</dbReference>
<evidence type="ECO:0000259" key="6">
    <source>
        <dbReference type="Pfam" id="PF20772"/>
    </source>
</evidence>
<dbReference type="GO" id="GO:0006355">
    <property type="term" value="P:regulation of DNA-templated transcription"/>
    <property type="evidence" value="ECO:0007669"/>
    <property type="project" value="UniProtKB-UniRule"/>
</dbReference>
<sequence length="248" mass="26241">MAGHSKWAQIKRQKAAADFKKGATFSKIAREIHVAVREGGPNPDANLRLRMALERAKREGMPNDTIERAIAKASGAGADAENYETVIYEGYGPGGVAVLAVALTDNRNRTASEVRHAFSRHNGTLGETGCVAWQFETVGQIVISADGVDADEVALLAIDAGATDVETENGEIIITTDPSELGDVTERLKEAGLTIQAAEIQRVPQASVDVDGSQAQATLKLLEALEDLDDVQAVYTNANFPAEVTGAA</sequence>
<dbReference type="GO" id="GO:0005829">
    <property type="term" value="C:cytosol"/>
    <property type="evidence" value="ECO:0007669"/>
    <property type="project" value="TreeGrafter"/>
</dbReference>
<evidence type="ECO:0000259" key="5">
    <source>
        <dbReference type="Pfam" id="PF01709"/>
    </source>
</evidence>
<dbReference type="NCBIfam" id="TIGR01033">
    <property type="entry name" value="YebC/PmpR family DNA-binding transcriptional regulator"/>
    <property type="match status" value="1"/>
</dbReference>
<dbReference type="Pfam" id="PF20772">
    <property type="entry name" value="TACO1_YebC_N"/>
    <property type="match status" value="1"/>
</dbReference>
<comment type="subcellular location">
    <subcellularLocation>
        <location evidence="4">Cytoplasm</location>
    </subcellularLocation>
</comment>
<dbReference type="EMBL" id="CP001823">
    <property type="protein sequence ID" value="ACZ39796.1"/>
    <property type="molecule type" value="Genomic_DNA"/>
</dbReference>
<dbReference type="FunCoup" id="D1C7F0">
    <property type="interactions" value="431"/>
</dbReference>
<feature type="domain" description="TACO1/YebC-like N-terminal" evidence="6">
    <location>
        <begin position="5"/>
        <end position="75"/>
    </location>
</feature>
<evidence type="ECO:0000256" key="3">
    <source>
        <dbReference type="ARBA" id="ARBA00023163"/>
    </source>
</evidence>
<dbReference type="FunFam" id="1.10.10.200:FF:000002">
    <property type="entry name" value="Probable transcriptional regulatory protein CLM62_37755"/>
    <property type="match status" value="1"/>
</dbReference>
<dbReference type="InterPro" id="IPR002876">
    <property type="entry name" value="Transcrip_reg_TACO1-like"/>
</dbReference>
<dbReference type="PANTHER" id="PTHR12532:SF0">
    <property type="entry name" value="TRANSLATIONAL ACTIVATOR OF CYTOCHROME C OXIDASE 1"/>
    <property type="match status" value="1"/>
</dbReference>
<name>D1C7F0_SPHTD</name>
<dbReference type="AlphaFoldDB" id="D1C7F0"/>
<dbReference type="Gene3D" id="3.30.70.980">
    <property type="match status" value="2"/>
</dbReference>
<feature type="domain" description="TACO1/YebC-like second and third" evidence="5">
    <location>
        <begin position="83"/>
        <end position="238"/>
    </location>
</feature>
<dbReference type="Pfam" id="PF01709">
    <property type="entry name" value="Transcrip_reg"/>
    <property type="match status" value="1"/>
</dbReference>
<evidence type="ECO:0000256" key="2">
    <source>
        <dbReference type="ARBA" id="ARBA00023015"/>
    </source>
</evidence>
<keyword evidence="3 4" id="KW-0804">Transcription</keyword>
<dbReference type="PANTHER" id="PTHR12532">
    <property type="entry name" value="TRANSLATIONAL ACTIVATOR OF CYTOCHROME C OXIDASE 1"/>
    <property type="match status" value="1"/>
</dbReference>
<evidence type="ECO:0000256" key="1">
    <source>
        <dbReference type="ARBA" id="ARBA00008724"/>
    </source>
</evidence>
<dbReference type="InterPro" id="IPR029072">
    <property type="entry name" value="YebC-like"/>
</dbReference>
<dbReference type="InterPro" id="IPR048300">
    <property type="entry name" value="TACO1_YebC-like_2nd/3rd_dom"/>
</dbReference>
<dbReference type="Gene3D" id="1.10.10.200">
    <property type="match status" value="1"/>
</dbReference>
<comment type="similarity">
    <text evidence="1 4">Belongs to the TACO1 family.</text>
</comment>
<evidence type="ECO:0000313" key="8">
    <source>
        <dbReference type="Proteomes" id="UP000002027"/>
    </source>
</evidence>
<reference evidence="7 8" key="2">
    <citation type="journal article" date="2010" name="Stand. Genomic Sci.">
        <title>Complete genome sequence of Desulfohalobium retbaense type strain (HR(100)).</title>
        <authorList>
            <person name="Spring S."/>
            <person name="Nolan M."/>
            <person name="Lapidus A."/>
            <person name="Glavina Del Rio T."/>
            <person name="Copeland A."/>
            <person name="Tice H."/>
            <person name="Cheng J.F."/>
            <person name="Lucas S."/>
            <person name="Land M."/>
            <person name="Chen F."/>
            <person name="Bruce D."/>
            <person name="Goodwin L."/>
            <person name="Pitluck S."/>
            <person name="Ivanova N."/>
            <person name="Mavromatis K."/>
            <person name="Mikhailova N."/>
            <person name="Pati A."/>
            <person name="Chen A."/>
            <person name="Palaniappan K."/>
            <person name="Hauser L."/>
            <person name="Chang Y.J."/>
            <person name="Jeffries C.D."/>
            <person name="Munk C."/>
            <person name="Kiss H."/>
            <person name="Chain P."/>
            <person name="Han C."/>
            <person name="Brettin T."/>
            <person name="Detter J.C."/>
            <person name="Schuler E."/>
            <person name="Goker M."/>
            <person name="Rohde M."/>
            <person name="Bristow J."/>
            <person name="Eisen J.A."/>
            <person name="Markowitz V."/>
            <person name="Hugenholtz P."/>
            <person name="Kyrpides N.C."/>
            <person name="Klenk H.P."/>
        </authorList>
    </citation>
    <scope>NUCLEOTIDE SEQUENCE [LARGE SCALE GENOMIC DNA]</scope>
    <source>
        <strain evidence="8">ATCC 49802 / DSM 20745 / S 6022</strain>
    </source>
</reference>
<dbReference type="NCBIfam" id="NF009044">
    <property type="entry name" value="PRK12378.1"/>
    <property type="match status" value="1"/>
</dbReference>
<dbReference type="HOGENOM" id="CLU_062974_2_2_0"/>
<dbReference type="SUPFAM" id="SSF75625">
    <property type="entry name" value="YebC-like"/>
    <property type="match status" value="1"/>
</dbReference>
<dbReference type="InterPro" id="IPR049083">
    <property type="entry name" value="TACO1_YebC_N"/>
</dbReference>
<gene>
    <name evidence="7" type="ordered locus">Sthe_2376</name>
</gene>
<reference evidence="8" key="1">
    <citation type="submission" date="2009-11" db="EMBL/GenBank/DDBJ databases">
        <title>The complete chromosome 1 of Sphaerobacter thermophilus DSM 20745.</title>
        <authorList>
            <person name="Lucas S."/>
            <person name="Copeland A."/>
            <person name="Lapidus A."/>
            <person name="Glavina del Rio T."/>
            <person name="Dalin E."/>
            <person name="Tice H."/>
            <person name="Bruce D."/>
            <person name="Goodwin L."/>
            <person name="Pitluck S."/>
            <person name="Kyrpides N."/>
            <person name="Mavromatis K."/>
            <person name="Ivanova N."/>
            <person name="Mikhailova N."/>
            <person name="LaButti K.M."/>
            <person name="Clum A."/>
            <person name="Sun H.I."/>
            <person name="Brettin T."/>
            <person name="Detter J.C."/>
            <person name="Han C."/>
            <person name="Larimer F."/>
            <person name="Land M."/>
            <person name="Hauser L."/>
            <person name="Markowitz V."/>
            <person name="Cheng J.F."/>
            <person name="Hugenholtz P."/>
            <person name="Woyke T."/>
            <person name="Wu D."/>
            <person name="Steenblock K."/>
            <person name="Schneider S."/>
            <person name="Pukall R."/>
            <person name="Goeker M."/>
            <person name="Klenk H.P."/>
            <person name="Eisen J.A."/>
        </authorList>
    </citation>
    <scope>NUCLEOTIDE SEQUENCE [LARGE SCALE GENOMIC DNA]</scope>
    <source>
        <strain evidence="8">ATCC 49802 / DSM 20745 / S 6022</strain>
    </source>
</reference>
<proteinExistence type="inferred from homology"/>
<keyword evidence="4" id="KW-0963">Cytoplasm</keyword>
<dbReference type="NCBIfam" id="NF001030">
    <property type="entry name" value="PRK00110.1"/>
    <property type="match status" value="1"/>
</dbReference>
<dbReference type="GO" id="GO:0003677">
    <property type="term" value="F:DNA binding"/>
    <property type="evidence" value="ECO:0007669"/>
    <property type="project" value="UniProtKB-UniRule"/>
</dbReference>
<dbReference type="KEGG" id="sti:Sthe_2376"/>
<evidence type="ECO:0000256" key="4">
    <source>
        <dbReference type="HAMAP-Rule" id="MF_00693"/>
    </source>
</evidence>
<organism evidence="7 8">
    <name type="scientific">Sphaerobacter thermophilus (strain ATCC 49802 / DSM 20745 / KCCM 41009 / NCIMB 13125 / S 6022)</name>
    <dbReference type="NCBI Taxonomy" id="479434"/>
    <lineage>
        <taxon>Bacteria</taxon>
        <taxon>Pseudomonadati</taxon>
        <taxon>Thermomicrobiota</taxon>
        <taxon>Thermomicrobia</taxon>
        <taxon>Sphaerobacterales</taxon>
        <taxon>Sphaerobacterineae</taxon>
        <taxon>Sphaerobacteraceae</taxon>
        <taxon>Sphaerobacter</taxon>
    </lineage>
</organism>
<keyword evidence="4" id="KW-0238">DNA-binding</keyword>
<evidence type="ECO:0000313" key="7">
    <source>
        <dbReference type="EMBL" id="ACZ39796.1"/>
    </source>
</evidence>
<dbReference type="InParanoid" id="D1C7F0"/>
<dbReference type="Proteomes" id="UP000002027">
    <property type="component" value="Chromosome 1"/>
</dbReference>
<accession>D1C7F0</accession>
<dbReference type="InterPro" id="IPR026564">
    <property type="entry name" value="Transcrip_reg_TACO1-like_dom3"/>
</dbReference>
<dbReference type="RefSeq" id="WP_012872837.1">
    <property type="nucleotide sequence ID" value="NC_013523.1"/>
</dbReference>
<dbReference type="InterPro" id="IPR017856">
    <property type="entry name" value="Integrase-like_N"/>
</dbReference>
<dbReference type="HAMAP" id="MF_00693">
    <property type="entry name" value="Transcrip_reg_TACO1"/>
    <property type="match status" value="1"/>
</dbReference>